<dbReference type="Proteomes" id="UP000031036">
    <property type="component" value="Unassembled WGS sequence"/>
</dbReference>
<evidence type="ECO:0000256" key="1">
    <source>
        <dbReference type="SAM" id="Phobius"/>
    </source>
</evidence>
<dbReference type="OrthoDB" id="10037617at2759"/>
<evidence type="ECO:0008006" key="4">
    <source>
        <dbReference type="Google" id="ProtNLM"/>
    </source>
</evidence>
<keyword evidence="1" id="KW-0812">Transmembrane</keyword>
<accession>A0A0B2V5W1</accession>
<dbReference type="AlphaFoldDB" id="A0A0B2V5W1"/>
<protein>
    <recommendedName>
        <fullName evidence="4">G_PROTEIN_RECEP_F1_2 domain-containing protein</fullName>
    </recommendedName>
</protein>
<evidence type="ECO:0000313" key="3">
    <source>
        <dbReference type="Proteomes" id="UP000031036"/>
    </source>
</evidence>
<name>A0A0B2V5W1_TOXCA</name>
<keyword evidence="1" id="KW-0472">Membrane</keyword>
<evidence type="ECO:0000313" key="2">
    <source>
        <dbReference type="EMBL" id="KHN76837.1"/>
    </source>
</evidence>
<proteinExistence type="predicted"/>
<dbReference type="EMBL" id="JPKZ01002429">
    <property type="protein sequence ID" value="KHN76837.1"/>
    <property type="molecule type" value="Genomic_DNA"/>
</dbReference>
<sequence>MCKLVPLCQGISGTFLDVQMYFKLLNVHALAMTSIVWNPLLYFWMSKVLYVFDHSKFAQ</sequence>
<comment type="caution">
    <text evidence="2">The sequence shown here is derived from an EMBL/GenBank/DDBJ whole genome shotgun (WGS) entry which is preliminary data.</text>
</comment>
<keyword evidence="3" id="KW-1185">Reference proteome</keyword>
<dbReference type="STRING" id="6265.A0A0B2V5W1"/>
<reference evidence="2 3" key="1">
    <citation type="submission" date="2014-11" db="EMBL/GenBank/DDBJ databases">
        <title>Genetic blueprint of the zoonotic pathogen Toxocara canis.</title>
        <authorList>
            <person name="Zhu X.-Q."/>
            <person name="Korhonen P.K."/>
            <person name="Cai H."/>
            <person name="Young N.D."/>
            <person name="Nejsum P."/>
            <person name="von Samson-Himmelstjerna G."/>
            <person name="Boag P.R."/>
            <person name="Tan P."/>
            <person name="Li Q."/>
            <person name="Min J."/>
            <person name="Yang Y."/>
            <person name="Wang X."/>
            <person name="Fang X."/>
            <person name="Hall R.S."/>
            <person name="Hofmann A."/>
            <person name="Sternberg P.W."/>
            <person name="Jex A.R."/>
            <person name="Gasser R.B."/>
        </authorList>
    </citation>
    <scope>NUCLEOTIDE SEQUENCE [LARGE SCALE GENOMIC DNA]</scope>
    <source>
        <strain evidence="2">PN_DK_2014</strain>
    </source>
</reference>
<keyword evidence="1" id="KW-1133">Transmembrane helix</keyword>
<gene>
    <name evidence="2" type="ORF">Tcan_11247</name>
</gene>
<feature type="transmembrane region" description="Helical" evidence="1">
    <location>
        <begin position="25"/>
        <end position="45"/>
    </location>
</feature>
<organism evidence="2 3">
    <name type="scientific">Toxocara canis</name>
    <name type="common">Canine roundworm</name>
    <dbReference type="NCBI Taxonomy" id="6265"/>
    <lineage>
        <taxon>Eukaryota</taxon>
        <taxon>Metazoa</taxon>
        <taxon>Ecdysozoa</taxon>
        <taxon>Nematoda</taxon>
        <taxon>Chromadorea</taxon>
        <taxon>Rhabditida</taxon>
        <taxon>Spirurina</taxon>
        <taxon>Ascaridomorpha</taxon>
        <taxon>Ascaridoidea</taxon>
        <taxon>Toxocaridae</taxon>
        <taxon>Toxocara</taxon>
    </lineage>
</organism>